<organism evidence="1 2">
    <name type="scientific">Methanobacterium subterraneum</name>
    <dbReference type="NCBI Taxonomy" id="59277"/>
    <lineage>
        <taxon>Archaea</taxon>
        <taxon>Methanobacteriati</taxon>
        <taxon>Methanobacteriota</taxon>
        <taxon>Methanomada group</taxon>
        <taxon>Methanobacteria</taxon>
        <taxon>Methanobacteriales</taxon>
        <taxon>Methanobacteriaceae</taxon>
        <taxon>Methanobacterium</taxon>
    </lineage>
</organism>
<dbReference type="AlphaFoldDB" id="A0A7K4DLH3"/>
<evidence type="ECO:0000313" key="2">
    <source>
        <dbReference type="Proteomes" id="UP000591058"/>
    </source>
</evidence>
<name>A0A7K4DLH3_9EURY</name>
<gene>
    <name evidence="1" type="ORF">HG719_04915</name>
</gene>
<protein>
    <submittedName>
        <fullName evidence="1">Uncharacterized protein</fullName>
    </submittedName>
</protein>
<comment type="caution">
    <text evidence="1">The sequence shown here is derived from an EMBL/GenBank/DDBJ whole genome shotgun (WGS) entry which is preliminary data.</text>
</comment>
<reference evidence="1 2" key="1">
    <citation type="submission" date="2020-04" db="EMBL/GenBank/DDBJ databases">
        <title>Draft genome of Methanobacterium subterraneum isolated from animal feces.</title>
        <authorList>
            <person name="Ouboter H.T."/>
            <person name="Berger S."/>
            <person name="Gungor E."/>
            <person name="Jetten M.S.M."/>
            <person name="Welte C.U."/>
        </authorList>
    </citation>
    <scope>NUCLEOTIDE SEQUENCE [LARGE SCALE GENOMIC DNA]</scope>
    <source>
        <strain evidence="1">HO_2020</strain>
    </source>
</reference>
<sequence length="183" mass="20527">MIATLNEDAGYEGVRSFAIATTKITNNVVQYWLDRQSLYAPGAMKAAYGTFFTALMMIYCHDIMADSAASELNVTWSQTHPIVVSVGDDAYQTYLTLECDHSMGMTVMGSLKNTILFNYSCYSIISPLEYAVMDNLGESQFSTTNSSFNSVLMDLVYDYFNNMSLEGFIQNGYLKIKTKLTWI</sequence>
<dbReference type="RefSeq" id="WP_169032675.1">
    <property type="nucleotide sequence ID" value="NZ_JABBYL010000016.1"/>
</dbReference>
<evidence type="ECO:0000313" key="1">
    <source>
        <dbReference type="EMBL" id="NMO09179.1"/>
    </source>
</evidence>
<proteinExistence type="predicted"/>
<dbReference type="Proteomes" id="UP000591058">
    <property type="component" value="Unassembled WGS sequence"/>
</dbReference>
<accession>A0A7K4DLH3</accession>
<dbReference type="EMBL" id="JABBYL010000016">
    <property type="protein sequence ID" value="NMO09179.1"/>
    <property type="molecule type" value="Genomic_DNA"/>
</dbReference>